<proteinExistence type="inferred from homology"/>
<comment type="similarity">
    <text evidence="1 2">Belongs to the phD/YefM antitoxin family.</text>
</comment>
<protein>
    <recommendedName>
        <fullName evidence="2">Antitoxin</fullName>
    </recommendedName>
</protein>
<dbReference type="Gene3D" id="3.40.1620.10">
    <property type="entry name" value="YefM-like domain"/>
    <property type="match status" value="1"/>
</dbReference>
<dbReference type="STRING" id="870242.cpu_20510"/>
<dbReference type="InterPro" id="IPR036165">
    <property type="entry name" value="YefM-like_sf"/>
</dbReference>
<dbReference type="OrthoDB" id="9808428at2"/>
<organism evidence="3 4">
    <name type="scientific">Carboxydothermus pertinax</name>
    <dbReference type="NCBI Taxonomy" id="870242"/>
    <lineage>
        <taxon>Bacteria</taxon>
        <taxon>Bacillati</taxon>
        <taxon>Bacillota</taxon>
        <taxon>Clostridia</taxon>
        <taxon>Thermoanaerobacterales</taxon>
        <taxon>Thermoanaerobacteraceae</taxon>
        <taxon>Carboxydothermus</taxon>
    </lineage>
</organism>
<dbReference type="RefSeq" id="WP_075859942.1">
    <property type="nucleotide sequence ID" value="NZ_BDJK01000055.1"/>
</dbReference>
<evidence type="ECO:0000256" key="1">
    <source>
        <dbReference type="ARBA" id="ARBA00009981"/>
    </source>
</evidence>
<evidence type="ECO:0000256" key="2">
    <source>
        <dbReference type="RuleBase" id="RU362080"/>
    </source>
</evidence>
<dbReference type="EMBL" id="BDJK01000055">
    <property type="protein sequence ID" value="GAV23541.1"/>
    <property type="molecule type" value="Genomic_DNA"/>
</dbReference>
<dbReference type="SUPFAM" id="SSF143120">
    <property type="entry name" value="YefM-like"/>
    <property type="match status" value="1"/>
</dbReference>
<evidence type="ECO:0000313" key="4">
    <source>
        <dbReference type="Proteomes" id="UP000187485"/>
    </source>
</evidence>
<gene>
    <name evidence="3" type="ORF">cpu_20510</name>
</gene>
<dbReference type="NCBIfam" id="TIGR01552">
    <property type="entry name" value="phd_fam"/>
    <property type="match status" value="1"/>
</dbReference>
<name>A0A1L8CXD7_9THEO</name>
<dbReference type="AlphaFoldDB" id="A0A1L8CXD7"/>
<reference evidence="4" key="1">
    <citation type="submission" date="2016-12" db="EMBL/GenBank/DDBJ databases">
        <title>Draft Genome Sequences od Carboxydothermus pertinax and islandicus, Hydrogenogenic Carboxydotrophic Bacteria.</title>
        <authorList>
            <person name="Fukuyama Y."/>
            <person name="Ohmae K."/>
            <person name="Yoneda Y."/>
            <person name="Yoshida T."/>
            <person name="Sako Y."/>
        </authorList>
    </citation>
    <scope>NUCLEOTIDE SEQUENCE [LARGE SCALE GENOMIC DNA]</scope>
    <source>
        <strain evidence="4">Ug1</strain>
    </source>
</reference>
<evidence type="ECO:0000313" key="3">
    <source>
        <dbReference type="EMBL" id="GAV23541.1"/>
    </source>
</evidence>
<accession>A0A1L8CXD7</accession>
<sequence>MIISATEFKSKIGKYLKLAEKEEIIITKNGKRIAKLTSAAEDKTALVKSLIGILPHTISEKEAREERLAKHERLD</sequence>
<dbReference type="Pfam" id="PF02604">
    <property type="entry name" value="PhdYeFM_antitox"/>
    <property type="match status" value="1"/>
</dbReference>
<dbReference type="InterPro" id="IPR006442">
    <property type="entry name" value="Antitoxin_Phd/YefM"/>
</dbReference>
<comment type="function">
    <text evidence="2">Antitoxin component of a type II toxin-antitoxin (TA) system.</text>
</comment>
<dbReference type="Proteomes" id="UP000187485">
    <property type="component" value="Unassembled WGS sequence"/>
</dbReference>
<keyword evidence="4" id="KW-1185">Reference proteome</keyword>
<comment type="caution">
    <text evidence="3">The sequence shown here is derived from an EMBL/GenBank/DDBJ whole genome shotgun (WGS) entry which is preliminary data.</text>
</comment>